<evidence type="ECO:0000313" key="5">
    <source>
        <dbReference type="EMBL" id="KAF8486993.1"/>
    </source>
</evidence>
<dbReference type="Pfam" id="PF00076">
    <property type="entry name" value="RRM_1"/>
    <property type="match status" value="1"/>
</dbReference>
<feature type="compositionally biased region" description="Polar residues" evidence="3">
    <location>
        <begin position="34"/>
        <end position="45"/>
    </location>
</feature>
<keyword evidence="1 2" id="KW-0694">RNA-binding</keyword>
<dbReference type="Proteomes" id="UP000759537">
    <property type="component" value="Unassembled WGS sequence"/>
</dbReference>
<keyword evidence="6" id="KW-1185">Reference proteome</keyword>
<name>A0A9P5N5A8_9AGAM</name>
<dbReference type="Gene3D" id="3.30.70.330">
    <property type="match status" value="1"/>
</dbReference>
<dbReference type="PANTHER" id="PTHR19965">
    <property type="entry name" value="RNA AND EXPORT FACTOR BINDING PROTEIN"/>
    <property type="match status" value="1"/>
</dbReference>
<dbReference type="SUPFAM" id="SSF54928">
    <property type="entry name" value="RNA-binding domain, RBD"/>
    <property type="match status" value="1"/>
</dbReference>
<dbReference type="InterPro" id="IPR025715">
    <property type="entry name" value="FoP_C"/>
</dbReference>
<dbReference type="Pfam" id="PF13865">
    <property type="entry name" value="FoP_duplication"/>
    <property type="match status" value="1"/>
</dbReference>
<accession>A0A9P5N5A8</accession>
<dbReference type="PROSITE" id="PS50102">
    <property type="entry name" value="RRM"/>
    <property type="match status" value="1"/>
</dbReference>
<evidence type="ECO:0000259" key="4">
    <source>
        <dbReference type="PROSITE" id="PS50102"/>
    </source>
</evidence>
<feature type="region of interest" description="Disordered" evidence="3">
    <location>
        <begin position="156"/>
        <end position="196"/>
    </location>
</feature>
<feature type="domain" description="RRM" evidence="4">
    <location>
        <begin position="46"/>
        <end position="124"/>
    </location>
</feature>
<evidence type="ECO:0000256" key="1">
    <source>
        <dbReference type="ARBA" id="ARBA00022884"/>
    </source>
</evidence>
<dbReference type="CDD" id="cd12418">
    <property type="entry name" value="RRM_Aly_REF_like"/>
    <property type="match status" value="1"/>
</dbReference>
<evidence type="ECO:0000256" key="2">
    <source>
        <dbReference type="PROSITE-ProRule" id="PRU00176"/>
    </source>
</evidence>
<evidence type="ECO:0000256" key="3">
    <source>
        <dbReference type="SAM" id="MobiDB-lite"/>
    </source>
</evidence>
<reference evidence="5" key="1">
    <citation type="submission" date="2019-10" db="EMBL/GenBank/DDBJ databases">
        <authorList>
            <consortium name="DOE Joint Genome Institute"/>
            <person name="Kuo A."/>
            <person name="Miyauchi S."/>
            <person name="Kiss E."/>
            <person name="Drula E."/>
            <person name="Kohler A."/>
            <person name="Sanchez-Garcia M."/>
            <person name="Andreopoulos B."/>
            <person name="Barry K.W."/>
            <person name="Bonito G."/>
            <person name="Buee M."/>
            <person name="Carver A."/>
            <person name="Chen C."/>
            <person name="Cichocki N."/>
            <person name="Clum A."/>
            <person name="Culley D."/>
            <person name="Crous P.W."/>
            <person name="Fauchery L."/>
            <person name="Girlanda M."/>
            <person name="Hayes R."/>
            <person name="Keri Z."/>
            <person name="LaButti K."/>
            <person name="Lipzen A."/>
            <person name="Lombard V."/>
            <person name="Magnuson J."/>
            <person name="Maillard F."/>
            <person name="Morin E."/>
            <person name="Murat C."/>
            <person name="Nolan M."/>
            <person name="Ohm R."/>
            <person name="Pangilinan J."/>
            <person name="Pereira M."/>
            <person name="Perotto S."/>
            <person name="Peter M."/>
            <person name="Riley R."/>
            <person name="Sitrit Y."/>
            <person name="Stielow B."/>
            <person name="Szollosi G."/>
            <person name="Zifcakova L."/>
            <person name="Stursova M."/>
            <person name="Spatafora J.W."/>
            <person name="Tedersoo L."/>
            <person name="Vaario L.-M."/>
            <person name="Yamada A."/>
            <person name="Yan M."/>
            <person name="Wang P."/>
            <person name="Xu J."/>
            <person name="Bruns T."/>
            <person name="Baldrian P."/>
            <person name="Vilgalys R."/>
            <person name="Henrissat B."/>
            <person name="Grigoriev I.V."/>
            <person name="Hibbett D."/>
            <person name="Nagy L.G."/>
            <person name="Martin F.M."/>
        </authorList>
    </citation>
    <scope>NUCLEOTIDE SEQUENCE</scope>
    <source>
        <strain evidence="5">Prilba</strain>
    </source>
</reference>
<dbReference type="AlphaFoldDB" id="A0A9P5N5A8"/>
<protein>
    <recommendedName>
        <fullName evidence="4">RRM domain-containing protein</fullName>
    </recommendedName>
</protein>
<dbReference type="InterPro" id="IPR000504">
    <property type="entry name" value="RRM_dom"/>
</dbReference>
<organism evidence="5 6">
    <name type="scientific">Russula ochroleuca</name>
    <dbReference type="NCBI Taxonomy" id="152965"/>
    <lineage>
        <taxon>Eukaryota</taxon>
        <taxon>Fungi</taxon>
        <taxon>Dikarya</taxon>
        <taxon>Basidiomycota</taxon>
        <taxon>Agaricomycotina</taxon>
        <taxon>Agaricomycetes</taxon>
        <taxon>Russulales</taxon>
        <taxon>Russulaceae</taxon>
        <taxon>Russula</taxon>
    </lineage>
</organism>
<dbReference type="OrthoDB" id="5382468at2759"/>
<sequence>MAPFKTLEKQAVKSRASDDSVWVHDRAPGAPRAATQSSGPNASPSNKLMVTNLHYEITPKDLTAIFGQIGTLVREPFIRYDRSGRSSGVAIITFETPAEATRAKKQLDGVLAKGQPISIEFDHGAPRRASAPASSLLSRIQKPPLLDRLSQAQTKAKASMIHSKRFDSTRGRGRRRGAGAGHDRASMAPPKSAAELDNELDAFMAVDSGSGVASAKPVENGDVEMA</sequence>
<dbReference type="EMBL" id="WHVB01000001">
    <property type="protein sequence ID" value="KAF8486993.1"/>
    <property type="molecule type" value="Genomic_DNA"/>
</dbReference>
<dbReference type="SMART" id="SM01218">
    <property type="entry name" value="FoP_duplication"/>
    <property type="match status" value="1"/>
</dbReference>
<dbReference type="SMART" id="SM00360">
    <property type="entry name" value="RRM"/>
    <property type="match status" value="1"/>
</dbReference>
<proteinExistence type="predicted"/>
<dbReference type="PANTHER" id="PTHR19965:SF82">
    <property type="entry name" value="THO COMPLEX SUBUNIT 4"/>
    <property type="match status" value="1"/>
</dbReference>
<dbReference type="InterPro" id="IPR035979">
    <property type="entry name" value="RBD_domain_sf"/>
</dbReference>
<comment type="caution">
    <text evidence="5">The sequence shown here is derived from an EMBL/GenBank/DDBJ whole genome shotgun (WGS) entry which is preliminary data.</text>
</comment>
<dbReference type="InterPro" id="IPR012677">
    <property type="entry name" value="Nucleotide-bd_a/b_plait_sf"/>
</dbReference>
<feature type="region of interest" description="Disordered" evidence="3">
    <location>
        <begin position="1"/>
        <end position="45"/>
    </location>
</feature>
<reference evidence="5" key="2">
    <citation type="journal article" date="2020" name="Nat. Commun.">
        <title>Large-scale genome sequencing of mycorrhizal fungi provides insights into the early evolution of symbiotic traits.</title>
        <authorList>
            <person name="Miyauchi S."/>
            <person name="Kiss E."/>
            <person name="Kuo A."/>
            <person name="Drula E."/>
            <person name="Kohler A."/>
            <person name="Sanchez-Garcia M."/>
            <person name="Morin E."/>
            <person name="Andreopoulos B."/>
            <person name="Barry K.W."/>
            <person name="Bonito G."/>
            <person name="Buee M."/>
            <person name="Carver A."/>
            <person name="Chen C."/>
            <person name="Cichocki N."/>
            <person name="Clum A."/>
            <person name="Culley D."/>
            <person name="Crous P.W."/>
            <person name="Fauchery L."/>
            <person name="Girlanda M."/>
            <person name="Hayes R.D."/>
            <person name="Keri Z."/>
            <person name="LaButti K."/>
            <person name="Lipzen A."/>
            <person name="Lombard V."/>
            <person name="Magnuson J."/>
            <person name="Maillard F."/>
            <person name="Murat C."/>
            <person name="Nolan M."/>
            <person name="Ohm R.A."/>
            <person name="Pangilinan J."/>
            <person name="Pereira M.F."/>
            <person name="Perotto S."/>
            <person name="Peter M."/>
            <person name="Pfister S."/>
            <person name="Riley R."/>
            <person name="Sitrit Y."/>
            <person name="Stielow J.B."/>
            <person name="Szollosi G."/>
            <person name="Zifcakova L."/>
            <person name="Stursova M."/>
            <person name="Spatafora J.W."/>
            <person name="Tedersoo L."/>
            <person name="Vaario L.M."/>
            <person name="Yamada A."/>
            <person name="Yan M."/>
            <person name="Wang P."/>
            <person name="Xu J."/>
            <person name="Bruns T."/>
            <person name="Baldrian P."/>
            <person name="Vilgalys R."/>
            <person name="Dunand C."/>
            <person name="Henrissat B."/>
            <person name="Grigoriev I.V."/>
            <person name="Hibbett D."/>
            <person name="Nagy L.G."/>
            <person name="Martin F.M."/>
        </authorList>
    </citation>
    <scope>NUCLEOTIDE SEQUENCE</scope>
    <source>
        <strain evidence="5">Prilba</strain>
    </source>
</reference>
<dbReference type="GO" id="GO:0003729">
    <property type="term" value="F:mRNA binding"/>
    <property type="evidence" value="ECO:0007669"/>
    <property type="project" value="TreeGrafter"/>
</dbReference>
<evidence type="ECO:0000313" key="6">
    <source>
        <dbReference type="Proteomes" id="UP000759537"/>
    </source>
</evidence>
<feature type="compositionally biased region" description="Basic and acidic residues" evidence="3">
    <location>
        <begin position="1"/>
        <end position="27"/>
    </location>
</feature>
<gene>
    <name evidence="5" type="ORF">DFH94DRAFT_702260</name>
</gene>
<dbReference type="GO" id="GO:0005634">
    <property type="term" value="C:nucleus"/>
    <property type="evidence" value="ECO:0007669"/>
    <property type="project" value="TreeGrafter"/>
</dbReference>
<dbReference type="InterPro" id="IPR051229">
    <property type="entry name" value="ALYREF_mRNA_export"/>
</dbReference>